<dbReference type="EMBL" id="CP012150">
    <property type="protein sequence ID" value="AKS35863.1"/>
    <property type="molecule type" value="Genomic_DNA"/>
</dbReference>
<organism evidence="1 2">
    <name type="scientific">Mycolicibacterium goodii</name>
    <name type="common">Mycobacterium goodii</name>
    <dbReference type="NCBI Taxonomy" id="134601"/>
    <lineage>
        <taxon>Bacteria</taxon>
        <taxon>Bacillati</taxon>
        <taxon>Actinomycetota</taxon>
        <taxon>Actinomycetes</taxon>
        <taxon>Mycobacteriales</taxon>
        <taxon>Mycobacteriaceae</taxon>
        <taxon>Mycolicibacterium</taxon>
    </lineage>
</organism>
<reference evidence="1 2" key="1">
    <citation type="submission" date="2015-07" db="EMBL/GenBank/DDBJ databases">
        <title>Complete genome sequence of Mycobacterium goodii X7B, a facultative thermophilic biodesulfurizing bacterium.</title>
        <authorList>
            <person name="Yu B."/>
            <person name="Li F."/>
            <person name="Xu P."/>
        </authorList>
    </citation>
    <scope>NUCLEOTIDE SEQUENCE [LARGE SCALE GENOMIC DNA]</scope>
    <source>
        <strain evidence="1 2">X7B</strain>
    </source>
</reference>
<proteinExistence type="predicted"/>
<evidence type="ECO:0000313" key="2">
    <source>
        <dbReference type="Proteomes" id="UP000062255"/>
    </source>
</evidence>
<protein>
    <submittedName>
        <fullName evidence="1">Uncharacterized protein</fullName>
    </submittedName>
</protein>
<dbReference type="AlphaFoldDB" id="A0A0K0XEN5"/>
<evidence type="ECO:0000313" key="1">
    <source>
        <dbReference type="EMBL" id="AKS35863.1"/>
    </source>
</evidence>
<dbReference type="Proteomes" id="UP000062255">
    <property type="component" value="Chromosome"/>
</dbReference>
<sequence>MVHAGLVQAMPARDVGDVPIGIGGEPGQVAGVVIAKFPCAIGVNAARSFRHKRVVRSFLRSAWR</sequence>
<accession>A0A0K0XEN5</accession>
<name>A0A0K0XEN5_MYCGD</name>
<gene>
    <name evidence="1" type="ORF">AFA91_32520</name>
</gene>
<dbReference type="KEGG" id="mgo:AFA91_32520"/>